<comment type="subcellular location">
    <subcellularLocation>
        <location evidence="1">Membrane</location>
        <topology evidence="1">Single-pass membrane protein</topology>
    </subcellularLocation>
</comment>
<dbReference type="EMBL" id="MU167228">
    <property type="protein sequence ID" value="KAG0149405.1"/>
    <property type="molecule type" value="Genomic_DNA"/>
</dbReference>
<accession>A0A9P6NTW6</accession>
<protein>
    <recommendedName>
        <fullName evidence="8">VASt domain-containing protein</fullName>
    </recommendedName>
</protein>
<dbReference type="PROSITE" id="PS51778">
    <property type="entry name" value="VAST"/>
    <property type="match status" value="1"/>
</dbReference>
<reference evidence="9" key="1">
    <citation type="submission" date="2013-11" db="EMBL/GenBank/DDBJ databases">
        <title>Genome sequence of the fusiform rust pathogen reveals effectors for host alternation and coevolution with pine.</title>
        <authorList>
            <consortium name="DOE Joint Genome Institute"/>
            <person name="Smith K."/>
            <person name="Pendleton A."/>
            <person name="Kubisiak T."/>
            <person name="Anderson C."/>
            <person name="Salamov A."/>
            <person name="Aerts A."/>
            <person name="Riley R."/>
            <person name="Clum A."/>
            <person name="Lindquist E."/>
            <person name="Ence D."/>
            <person name="Campbell M."/>
            <person name="Kronenberg Z."/>
            <person name="Feau N."/>
            <person name="Dhillon B."/>
            <person name="Hamelin R."/>
            <person name="Burleigh J."/>
            <person name="Smith J."/>
            <person name="Yandell M."/>
            <person name="Nelson C."/>
            <person name="Grigoriev I."/>
            <person name="Davis J."/>
        </authorList>
    </citation>
    <scope>NUCLEOTIDE SEQUENCE</scope>
    <source>
        <strain evidence="9">G11</strain>
    </source>
</reference>
<dbReference type="AlphaFoldDB" id="A0A9P6NTW6"/>
<keyword evidence="3 7" id="KW-0812">Transmembrane</keyword>
<evidence type="ECO:0000259" key="8">
    <source>
        <dbReference type="PROSITE" id="PS51778"/>
    </source>
</evidence>
<evidence type="ECO:0000256" key="2">
    <source>
        <dbReference type="ARBA" id="ARBA00006582"/>
    </source>
</evidence>
<keyword evidence="10" id="KW-1185">Reference proteome</keyword>
<feature type="region of interest" description="Disordered" evidence="6">
    <location>
        <begin position="205"/>
        <end position="226"/>
    </location>
</feature>
<feature type="region of interest" description="Disordered" evidence="6">
    <location>
        <begin position="85"/>
        <end position="104"/>
    </location>
</feature>
<dbReference type="PANTHER" id="PTHR23319">
    <property type="entry name" value="GRAM DOMAIN CONTAINING 1B, ISOFORM E"/>
    <property type="match status" value="1"/>
</dbReference>
<dbReference type="GO" id="GO:0032541">
    <property type="term" value="C:cortical endoplasmic reticulum"/>
    <property type="evidence" value="ECO:0007669"/>
    <property type="project" value="TreeGrafter"/>
</dbReference>
<dbReference type="InterPro" id="IPR051482">
    <property type="entry name" value="Cholesterol_transport"/>
</dbReference>
<feature type="region of interest" description="Disordered" evidence="6">
    <location>
        <begin position="593"/>
        <end position="634"/>
    </location>
</feature>
<dbReference type="Proteomes" id="UP000886653">
    <property type="component" value="Unassembled WGS sequence"/>
</dbReference>
<dbReference type="SMART" id="SM00568">
    <property type="entry name" value="GRAM"/>
    <property type="match status" value="1"/>
</dbReference>
<comment type="similarity">
    <text evidence="2">Belongs to the YSP2 family.</text>
</comment>
<comment type="caution">
    <text evidence="9">The sequence shown here is derived from an EMBL/GenBank/DDBJ whole genome shotgun (WGS) entry which is preliminary data.</text>
</comment>
<dbReference type="GO" id="GO:0032934">
    <property type="term" value="F:sterol binding"/>
    <property type="evidence" value="ECO:0007669"/>
    <property type="project" value="TreeGrafter"/>
</dbReference>
<dbReference type="Pfam" id="PF16016">
    <property type="entry name" value="VASt"/>
    <property type="match status" value="1"/>
</dbReference>
<feature type="compositionally biased region" description="Pro residues" evidence="6">
    <location>
        <begin position="32"/>
        <end position="44"/>
    </location>
</feature>
<dbReference type="GO" id="GO:0005789">
    <property type="term" value="C:endoplasmic reticulum membrane"/>
    <property type="evidence" value="ECO:0007669"/>
    <property type="project" value="TreeGrafter"/>
</dbReference>
<feature type="compositionally biased region" description="Basic residues" evidence="6">
    <location>
        <begin position="1"/>
        <end position="13"/>
    </location>
</feature>
<dbReference type="GO" id="GO:0140268">
    <property type="term" value="C:endoplasmic reticulum-plasma membrane contact site"/>
    <property type="evidence" value="ECO:0007669"/>
    <property type="project" value="TreeGrafter"/>
</dbReference>
<dbReference type="GO" id="GO:0120015">
    <property type="term" value="F:sterol transfer activity"/>
    <property type="evidence" value="ECO:0007669"/>
    <property type="project" value="TreeGrafter"/>
</dbReference>
<organism evidence="9 10">
    <name type="scientific">Cronartium quercuum f. sp. fusiforme G11</name>
    <dbReference type="NCBI Taxonomy" id="708437"/>
    <lineage>
        <taxon>Eukaryota</taxon>
        <taxon>Fungi</taxon>
        <taxon>Dikarya</taxon>
        <taxon>Basidiomycota</taxon>
        <taxon>Pucciniomycotina</taxon>
        <taxon>Pucciniomycetes</taxon>
        <taxon>Pucciniales</taxon>
        <taxon>Coleosporiaceae</taxon>
        <taxon>Cronartium</taxon>
    </lineage>
</organism>
<keyword evidence="4 7" id="KW-1133">Transmembrane helix</keyword>
<feature type="compositionally biased region" description="Acidic residues" evidence="6">
    <location>
        <begin position="614"/>
        <end position="623"/>
    </location>
</feature>
<dbReference type="GO" id="GO:0032366">
    <property type="term" value="P:intracellular sterol transport"/>
    <property type="evidence" value="ECO:0007669"/>
    <property type="project" value="TreeGrafter"/>
</dbReference>
<evidence type="ECO:0000256" key="6">
    <source>
        <dbReference type="SAM" id="MobiDB-lite"/>
    </source>
</evidence>
<gene>
    <name evidence="9" type="ORF">CROQUDRAFT_713994</name>
</gene>
<dbReference type="Pfam" id="PF02893">
    <property type="entry name" value="GRAM"/>
    <property type="match status" value="1"/>
</dbReference>
<feature type="compositionally biased region" description="Basic and acidic residues" evidence="6">
    <location>
        <begin position="624"/>
        <end position="634"/>
    </location>
</feature>
<evidence type="ECO:0000256" key="7">
    <source>
        <dbReference type="SAM" id="Phobius"/>
    </source>
</evidence>
<evidence type="ECO:0000256" key="1">
    <source>
        <dbReference type="ARBA" id="ARBA00004167"/>
    </source>
</evidence>
<feature type="compositionally biased region" description="Polar residues" evidence="6">
    <location>
        <begin position="213"/>
        <end position="222"/>
    </location>
</feature>
<evidence type="ECO:0000313" key="9">
    <source>
        <dbReference type="EMBL" id="KAG0149405.1"/>
    </source>
</evidence>
<feature type="region of interest" description="Disordered" evidence="6">
    <location>
        <begin position="136"/>
        <end position="172"/>
    </location>
</feature>
<dbReference type="GO" id="GO:0005886">
    <property type="term" value="C:plasma membrane"/>
    <property type="evidence" value="ECO:0007669"/>
    <property type="project" value="TreeGrafter"/>
</dbReference>
<dbReference type="CDD" id="cd13220">
    <property type="entry name" value="PH-GRAM_GRAMDC"/>
    <property type="match status" value="1"/>
</dbReference>
<feature type="compositionally biased region" description="Low complexity" evidence="6">
    <location>
        <begin position="136"/>
        <end position="154"/>
    </location>
</feature>
<feature type="region of interest" description="Disordered" evidence="6">
    <location>
        <begin position="1"/>
        <end position="78"/>
    </location>
</feature>
<evidence type="ECO:0000256" key="5">
    <source>
        <dbReference type="ARBA" id="ARBA00023136"/>
    </source>
</evidence>
<evidence type="ECO:0000313" key="10">
    <source>
        <dbReference type="Proteomes" id="UP000886653"/>
    </source>
</evidence>
<feature type="compositionally biased region" description="Polar residues" evidence="6">
    <location>
        <begin position="51"/>
        <end position="78"/>
    </location>
</feature>
<dbReference type="InterPro" id="IPR031968">
    <property type="entry name" value="VASt"/>
</dbReference>
<dbReference type="OrthoDB" id="2162691at2759"/>
<keyword evidence="5 7" id="KW-0472">Membrane</keyword>
<feature type="domain" description="VASt" evidence="8">
    <location>
        <begin position="423"/>
        <end position="593"/>
    </location>
</feature>
<dbReference type="InterPro" id="IPR004182">
    <property type="entry name" value="GRAM"/>
</dbReference>
<feature type="transmembrane region" description="Helical" evidence="7">
    <location>
        <begin position="648"/>
        <end position="677"/>
    </location>
</feature>
<feature type="compositionally biased region" description="Low complexity" evidence="6">
    <location>
        <begin position="162"/>
        <end position="172"/>
    </location>
</feature>
<dbReference type="Gene3D" id="2.30.29.30">
    <property type="entry name" value="Pleckstrin-homology domain (PH domain)/Phosphotyrosine-binding domain (PTB)"/>
    <property type="match status" value="1"/>
</dbReference>
<dbReference type="GO" id="GO:0005739">
    <property type="term" value="C:mitochondrion"/>
    <property type="evidence" value="ECO:0007669"/>
    <property type="project" value="TreeGrafter"/>
</dbReference>
<dbReference type="PANTHER" id="PTHR23319:SF4">
    <property type="entry name" value="GRAM DOMAIN CONTAINING 1B, ISOFORM E"/>
    <property type="match status" value="1"/>
</dbReference>
<evidence type="ECO:0000256" key="4">
    <source>
        <dbReference type="ARBA" id="ARBA00022989"/>
    </source>
</evidence>
<proteinExistence type="inferred from homology"/>
<evidence type="ECO:0000256" key="3">
    <source>
        <dbReference type="ARBA" id="ARBA00022692"/>
    </source>
</evidence>
<name>A0A9P6NTW6_9BASI</name>
<sequence>MFNKLHRNRKTSKHQTDSPPKTIEHKKSHSPLPSPCPSPLPLPLTLPTLSINPDYNTSEHSFNKSNPNTFQTNITPELLTPNQTQINTEEESTPKPDQHPIQLTTPTLSSLEDSALSNKSNHPFKLVNQINASQSTTSLSSVQSSHPTGSLNSNTRRRKKSSTTTSSSSVNRNASNSIVGALAMTGVTLVGTTHPTLNKLTQNDEHEKKIRTRSNSPNYLNTNHHDLLSINTTPTTSSMYDKTHELFEDTLLGTGYAVASRKRNTEFHAIFKGIPEDDYLIEDYGCALQRDILVQGRLYVSEQHLCFNANIFGWVTSLVLPFSEVATIEKRMTALIIPNAIQVMTMHSRHTFASFISRDATYDLIHNIWKISHPSVPTTITQEGIEPEVRVEYYGSDPSNTLPSVKNHPETQCDCLNNDSLHYKDTVLDTIYNTTPEKLYNLLFQSDFIKTFWSCDQNLTEIEISEWKTDENKTLPERTISYIKPLNASMGPKSCKCELIETVIKIDLDQSITTLTRTRTPDVPAGSNFIVLTKTCLMWSKNGSTKVIVTTEVEWTKVNRFLKSIIESSALSGQRAYHTDLDRALKDHIQKHINEFDPEGSSKRRLKKEKGGEGEEEEEEEENEMKREMKDKKNDLMRKPTKRFGKNFLIDLNISIGMWISIMIIIILIISNLLTFFNHQKSTVSNDNHHQLNNHDEISEIIQHSLEIWWKNHHNEIEYENEIENLHLILNKLEKRLIYLKKIIEIEK</sequence>
<dbReference type="InterPro" id="IPR011993">
    <property type="entry name" value="PH-like_dom_sf"/>
</dbReference>